<keyword evidence="1" id="KW-1133">Transmembrane helix</keyword>
<feature type="domain" description="Phospholipid/glycerol acyltransferase" evidence="2">
    <location>
        <begin position="143"/>
        <end position="290"/>
    </location>
</feature>
<comment type="caution">
    <text evidence="3">The sequence shown here is derived from an EMBL/GenBank/DDBJ whole genome shotgun (WGS) entry which is preliminary data.</text>
</comment>
<gene>
    <name evidence="3" type="ORF">KGQ19_35020</name>
</gene>
<keyword evidence="4" id="KW-1185">Reference proteome</keyword>
<keyword evidence="3" id="KW-0808">Transferase</keyword>
<evidence type="ECO:0000259" key="2">
    <source>
        <dbReference type="SMART" id="SM00563"/>
    </source>
</evidence>
<dbReference type="EMBL" id="JAAFYZ010000170">
    <property type="protein sequence ID" value="MBS2552088.1"/>
    <property type="molecule type" value="Genomic_DNA"/>
</dbReference>
<dbReference type="RefSeq" id="WP_212017338.1">
    <property type="nucleotide sequence ID" value="NZ_JAAFYZ010000170.1"/>
</dbReference>
<dbReference type="GO" id="GO:0016746">
    <property type="term" value="F:acyltransferase activity"/>
    <property type="evidence" value="ECO:0007669"/>
    <property type="project" value="UniProtKB-KW"/>
</dbReference>
<evidence type="ECO:0000313" key="3">
    <source>
        <dbReference type="EMBL" id="MBS2552088.1"/>
    </source>
</evidence>
<keyword evidence="3" id="KW-0012">Acyltransferase</keyword>
<dbReference type="Pfam" id="PF01553">
    <property type="entry name" value="Acyltransferase"/>
    <property type="match status" value="1"/>
</dbReference>
<name>A0ABS5L188_9ACTN</name>
<evidence type="ECO:0000256" key="1">
    <source>
        <dbReference type="SAM" id="Phobius"/>
    </source>
</evidence>
<dbReference type="Proteomes" id="UP000730482">
    <property type="component" value="Unassembled WGS sequence"/>
</dbReference>
<protein>
    <submittedName>
        <fullName evidence="3">1-acyl-sn-glycerol-3-phosphate acyltransferase</fullName>
    </submittedName>
</protein>
<feature type="transmembrane region" description="Helical" evidence="1">
    <location>
        <begin position="54"/>
        <end position="77"/>
    </location>
</feature>
<accession>A0ABS5L188</accession>
<keyword evidence="1" id="KW-0472">Membrane</keyword>
<dbReference type="InterPro" id="IPR002123">
    <property type="entry name" value="Plipid/glycerol_acylTrfase"/>
</dbReference>
<feature type="transmembrane region" description="Helical" evidence="1">
    <location>
        <begin position="14"/>
        <end position="42"/>
    </location>
</feature>
<dbReference type="SMART" id="SM00563">
    <property type="entry name" value="PlsC"/>
    <property type="match status" value="1"/>
</dbReference>
<keyword evidence="1" id="KW-0812">Transmembrane</keyword>
<evidence type="ECO:0000313" key="4">
    <source>
        <dbReference type="Proteomes" id="UP000730482"/>
    </source>
</evidence>
<organism evidence="3 4">
    <name type="scientific">Catenulispora pinistramenti</name>
    <dbReference type="NCBI Taxonomy" id="2705254"/>
    <lineage>
        <taxon>Bacteria</taxon>
        <taxon>Bacillati</taxon>
        <taxon>Actinomycetota</taxon>
        <taxon>Actinomycetes</taxon>
        <taxon>Catenulisporales</taxon>
        <taxon>Catenulisporaceae</taxon>
        <taxon>Catenulispora</taxon>
    </lineage>
</organism>
<proteinExistence type="predicted"/>
<sequence>MNALTAARAVGRRLLGICLLVAASVVILIGTAGAAVFTIVSAPWRPRLGRARRVLGAAAVYAAVENVGLLLAAWRWLRLCVGRDAARDRRDSIRALRRSLAALRKAARRFGGLDVEFVAGPTAEQETDPPDSPNPPDLPAGPLIVCGRHGGVGGAFLLADLLLSGYDRVPRVVLKQTLAWDPLIDALLGRLPHAFIDPQPGDSGATAARIGELAQDMADGDALLIFPEGGNFTPHRRRRAITRLRHRGLVRQAARADRLRNVMPPHPDGLFAALEAAPEADVVFVAHTGLDHLQSVADVWRAIPLAGPVAFTWWVVPAAEVPEQEQSRLSWLEDNWARIDRWVADSRTPR</sequence>
<reference evidence="3 4" key="1">
    <citation type="submission" date="2020-02" db="EMBL/GenBank/DDBJ databases">
        <title>Acidophilic actinobacteria isolated from forest soil.</title>
        <authorList>
            <person name="Golinska P."/>
        </authorList>
    </citation>
    <scope>NUCLEOTIDE SEQUENCE [LARGE SCALE GENOMIC DNA]</scope>
    <source>
        <strain evidence="3 4">NL8</strain>
    </source>
</reference>